<dbReference type="AlphaFoldDB" id="A0A9W6HP70"/>
<comment type="similarity">
    <text evidence="1">Belongs to the ComF/GntX family.</text>
</comment>
<feature type="region of interest" description="Disordered" evidence="2">
    <location>
        <begin position="1"/>
        <end position="20"/>
    </location>
</feature>
<feature type="compositionally biased region" description="Low complexity" evidence="2">
    <location>
        <begin position="1"/>
        <end position="18"/>
    </location>
</feature>
<accession>A0A9W6HP70</accession>
<dbReference type="RefSeq" id="WP_204964284.1">
    <property type="nucleotide sequence ID" value="NZ_BAAAUR010000015.1"/>
</dbReference>
<dbReference type="InterPro" id="IPR051910">
    <property type="entry name" value="ComF/GntX_DNA_util-trans"/>
</dbReference>
<dbReference type="Gene3D" id="3.40.50.2020">
    <property type="match status" value="1"/>
</dbReference>
<feature type="domain" description="Phosphoribosyltransferase" evidence="3">
    <location>
        <begin position="190"/>
        <end position="247"/>
    </location>
</feature>
<proteinExistence type="inferred from homology"/>
<organism evidence="4 5">
    <name type="scientific">Microbacterium dextranolyticum</name>
    <dbReference type="NCBI Taxonomy" id="36806"/>
    <lineage>
        <taxon>Bacteria</taxon>
        <taxon>Bacillati</taxon>
        <taxon>Actinomycetota</taxon>
        <taxon>Actinomycetes</taxon>
        <taxon>Micrococcales</taxon>
        <taxon>Microbacteriaceae</taxon>
        <taxon>Microbacterium</taxon>
    </lineage>
</organism>
<dbReference type="PANTHER" id="PTHR47505">
    <property type="entry name" value="DNA UTILIZATION PROTEIN YHGH"/>
    <property type="match status" value="1"/>
</dbReference>
<protein>
    <recommendedName>
        <fullName evidence="3">Phosphoribosyltransferase domain-containing protein</fullName>
    </recommendedName>
</protein>
<evidence type="ECO:0000256" key="2">
    <source>
        <dbReference type="SAM" id="MobiDB-lite"/>
    </source>
</evidence>
<dbReference type="CDD" id="cd06223">
    <property type="entry name" value="PRTases_typeI"/>
    <property type="match status" value="1"/>
</dbReference>
<name>A0A9W6HP70_9MICO</name>
<dbReference type="SUPFAM" id="SSF53271">
    <property type="entry name" value="PRTase-like"/>
    <property type="match status" value="1"/>
</dbReference>
<evidence type="ECO:0000259" key="3">
    <source>
        <dbReference type="Pfam" id="PF00156"/>
    </source>
</evidence>
<dbReference type="Pfam" id="PF00156">
    <property type="entry name" value="Pribosyltran"/>
    <property type="match status" value="1"/>
</dbReference>
<evidence type="ECO:0000256" key="1">
    <source>
        <dbReference type="ARBA" id="ARBA00008007"/>
    </source>
</evidence>
<sequence length="263" mass="26976">MPRALASGPRPASGSAAPRSRRDVRPLIGAAVAGALSLVFPTWCAGCDAPDVVVCSSCREALAPRVVRREVAGLPVYAGVVFDGAPARIVRACKEEGRTGLARALGPALAAAAEAALAHVPGASGASGASGGPVLVVAVPTTAAAMRRRGYRVVELLASRADLHPQRLLRATGRTADQRALGVADRARNMVGAFHVSARLRSRLEGRTVLLVDDVVTTGATLAEAARTLREAGAEVIAAATVASTPRIWTHSRRTTDAPAIPT</sequence>
<gene>
    <name evidence="4" type="ORF">GCM10017591_25100</name>
</gene>
<reference evidence="4" key="1">
    <citation type="journal article" date="2014" name="Int. J. Syst. Evol. Microbiol.">
        <title>Complete genome sequence of Corynebacterium casei LMG S-19264T (=DSM 44701T), isolated from a smear-ripened cheese.</title>
        <authorList>
            <consortium name="US DOE Joint Genome Institute (JGI-PGF)"/>
            <person name="Walter F."/>
            <person name="Albersmeier A."/>
            <person name="Kalinowski J."/>
            <person name="Ruckert C."/>
        </authorList>
    </citation>
    <scope>NUCLEOTIDE SEQUENCE</scope>
    <source>
        <strain evidence="4">VKM Ac-1940</strain>
    </source>
</reference>
<dbReference type="InterPro" id="IPR000836">
    <property type="entry name" value="PRTase_dom"/>
</dbReference>
<keyword evidence="5" id="KW-1185">Reference proteome</keyword>
<dbReference type="InterPro" id="IPR029057">
    <property type="entry name" value="PRTase-like"/>
</dbReference>
<comment type="caution">
    <text evidence="4">The sequence shown here is derived from an EMBL/GenBank/DDBJ whole genome shotgun (WGS) entry which is preliminary data.</text>
</comment>
<dbReference type="PANTHER" id="PTHR47505:SF1">
    <property type="entry name" value="DNA UTILIZATION PROTEIN YHGH"/>
    <property type="match status" value="1"/>
</dbReference>
<evidence type="ECO:0000313" key="4">
    <source>
        <dbReference type="EMBL" id="GLJ96447.1"/>
    </source>
</evidence>
<dbReference type="EMBL" id="BSER01000011">
    <property type="protein sequence ID" value="GLJ96447.1"/>
    <property type="molecule type" value="Genomic_DNA"/>
</dbReference>
<evidence type="ECO:0000313" key="5">
    <source>
        <dbReference type="Proteomes" id="UP001142291"/>
    </source>
</evidence>
<reference evidence="4" key="2">
    <citation type="submission" date="2023-01" db="EMBL/GenBank/DDBJ databases">
        <authorList>
            <person name="Sun Q."/>
            <person name="Evtushenko L."/>
        </authorList>
    </citation>
    <scope>NUCLEOTIDE SEQUENCE</scope>
    <source>
        <strain evidence="4">VKM Ac-1940</strain>
    </source>
</reference>
<dbReference type="Proteomes" id="UP001142291">
    <property type="component" value="Unassembled WGS sequence"/>
</dbReference>